<comment type="caution">
    <text evidence="8">The sequence shown here is derived from an EMBL/GenBank/DDBJ whole genome shotgun (WGS) entry which is preliminary data.</text>
</comment>
<keyword evidence="1" id="KW-0145">Chemotaxis</keyword>
<dbReference type="PANTHER" id="PTHR43531">
    <property type="entry name" value="PROTEIN ICFG"/>
    <property type="match status" value="1"/>
</dbReference>
<keyword evidence="3" id="KW-0807">Transducer</keyword>
<name>A0A930GWZ4_9FIRM</name>
<accession>A0A930GWZ4</accession>
<dbReference type="SMART" id="SM00283">
    <property type="entry name" value="MA"/>
    <property type="match status" value="1"/>
</dbReference>
<evidence type="ECO:0000313" key="9">
    <source>
        <dbReference type="Proteomes" id="UP000709351"/>
    </source>
</evidence>
<dbReference type="EMBL" id="JABZRD010000043">
    <property type="protein sequence ID" value="MBF1283141.1"/>
    <property type="molecule type" value="Genomic_DNA"/>
</dbReference>
<evidence type="ECO:0000256" key="4">
    <source>
        <dbReference type="SAM" id="MobiDB-lite"/>
    </source>
</evidence>
<dbReference type="GO" id="GO:0005886">
    <property type="term" value="C:plasma membrane"/>
    <property type="evidence" value="ECO:0007669"/>
    <property type="project" value="TreeGrafter"/>
</dbReference>
<dbReference type="SUPFAM" id="SSF58104">
    <property type="entry name" value="Methyl-accepting chemotaxis protein (MCP) signaling domain"/>
    <property type="match status" value="1"/>
</dbReference>
<dbReference type="RefSeq" id="WP_009535281.1">
    <property type="nucleotide sequence ID" value="NZ_CAUSUX010000006.1"/>
</dbReference>
<dbReference type="PROSITE" id="PS50111">
    <property type="entry name" value="CHEMOTAXIS_TRANSDUC_2"/>
    <property type="match status" value="1"/>
</dbReference>
<sequence length="560" mass="62185">MKKRWTQSGKLRFYSIGVIIMLLLTAIATIFSAVTMREEKNTSKKRFALVLAARQFSTASVDLTRHARSYASTLDTRFLDKYNNEINTYKNREKARAVMNQYGLNPVEETAMHTMEITSAHLADLEAQAFDYAAKKDSKSASELLYNADYMQGEAEVQKQYAVFYNSITERTDRIMREAESFSTLVTTISIALLIPSIILVFLMMLFVRRELMKPLVVIKDSMLRLSEGRLFDTHINLPVDNTEVGSTVGAIKEMTHRLKKIIGDMHSLLFAMADGNFRIKSSCREMYVGDYQSIFESLVQIHHKLKDTLSEVEKTSEYVNDSAKEVSRGSETLAKSSTEQASSIEELSANISDVSDKIKTNAENASLATELSDATEAMLKDSSDQMNALSSSMNEINGTAQQISSIIQTIDDIAFQTNILALNAAVEAARAGEFGRGFAVVADEVRNLAGKSAEAAKNTTALIENTVRSIQDGTKMADQAASSLEKLVKSSRQMNTKITEIAEYSNRQSETVSGIEQGVEMISSIVQNNSASAEELSATSERLFDQVQNMEEILKHFTL</sequence>
<comment type="similarity">
    <text evidence="2">Belongs to the methyl-accepting chemotaxis (MCP) protein family.</text>
</comment>
<feature type="domain" description="Methyl-accepting transducer" evidence="6">
    <location>
        <begin position="316"/>
        <end position="545"/>
    </location>
</feature>
<dbReference type="Gene3D" id="6.10.340.10">
    <property type="match status" value="1"/>
</dbReference>
<dbReference type="GO" id="GO:0006935">
    <property type="term" value="P:chemotaxis"/>
    <property type="evidence" value="ECO:0007669"/>
    <property type="project" value="UniProtKB-KW"/>
</dbReference>
<evidence type="ECO:0000256" key="5">
    <source>
        <dbReference type="SAM" id="Phobius"/>
    </source>
</evidence>
<dbReference type="InterPro" id="IPR004089">
    <property type="entry name" value="MCPsignal_dom"/>
</dbReference>
<feature type="transmembrane region" description="Helical" evidence="5">
    <location>
        <begin position="184"/>
        <end position="208"/>
    </location>
</feature>
<organism evidence="8 9">
    <name type="scientific">Oribacterium parvum</name>
    <dbReference type="NCBI Taxonomy" id="1501329"/>
    <lineage>
        <taxon>Bacteria</taxon>
        <taxon>Bacillati</taxon>
        <taxon>Bacillota</taxon>
        <taxon>Clostridia</taxon>
        <taxon>Lachnospirales</taxon>
        <taxon>Lachnospiraceae</taxon>
        <taxon>Oribacterium</taxon>
    </lineage>
</organism>
<dbReference type="Gene3D" id="1.10.287.950">
    <property type="entry name" value="Methyl-accepting chemotaxis protein"/>
    <property type="match status" value="1"/>
</dbReference>
<dbReference type="InterPro" id="IPR051310">
    <property type="entry name" value="MCP_chemotaxis"/>
</dbReference>
<evidence type="ECO:0000256" key="3">
    <source>
        <dbReference type="PROSITE-ProRule" id="PRU00284"/>
    </source>
</evidence>
<protein>
    <submittedName>
        <fullName evidence="8">HAMP domain-containing protein</fullName>
    </submittedName>
</protein>
<dbReference type="CDD" id="cd11386">
    <property type="entry name" value="MCP_signal"/>
    <property type="match status" value="1"/>
</dbReference>
<dbReference type="Pfam" id="PF00672">
    <property type="entry name" value="HAMP"/>
    <property type="match status" value="1"/>
</dbReference>
<feature type="domain" description="HAMP" evidence="7">
    <location>
        <begin position="210"/>
        <end position="264"/>
    </location>
</feature>
<gene>
    <name evidence="8" type="ORF">HXM93_01210</name>
</gene>
<evidence type="ECO:0000256" key="2">
    <source>
        <dbReference type="ARBA" id="ARBA00029447"/>
    </source>
</evidence>
<dbReference type="InterPro" id="IPR003660">
    <property type="entry name" value="HAMP_dom"/>
</dbReference>
<feature type="transmembrane region" description="Helical" evidence="5">
    <location>
        <begin position="12"/>
        <end position="36"/>
    </location>
</feature>
<feature type="compositionally biased region" description="Polar residues" evidence="4">
    <location>
        <begin position="330"/>
        <end position="340"/>
    </location>
</feature>
<dbReference type="AlphaFoldDB" id="A0A930GWZ4"/>
<reference evidence="8" key="1">
    <citation type="submission" date="2020-04" db="EMBL/GenBank/DDBJ databases">
        <title>Deep metagenomics examines the oral microbiome during advanced dental caries in children, revealing novel taxa and co-occurrences with host molecules.</title>
        <authorList>
            <person name="Baker J.L."/>
            <person name="Morton J.T."/>
            <person name="Dinis M."/>
            <person name="Alvarez R."/>
            <person name="Tran N.C."/>
            <person name="Knight R."/>
            <person name="Edlund A."/>
        </authorList>
    </citation>
    <scope>NUCLEOTIDE SEQUENCE</scope>
    <source>
        <strain evidence="8">JCVI_24_bin.2</strain>
    </source>
</reference>
<evidence type="ECO:0000259" key="6">
    <source>
        <dbReference type="PROSITE" id="PS50111"/>
    </source>
</evidence>
<proteinExistence type="inferred from homology"/>
<dbReference type="GO" id="GO:0007165">
    <property type="term" value="P:signal transduction"/>
    <property type="evidence" value="ECO:0007669"/>
    <property type="project" value="UniProtKB-KW"/>
</dbReference>
<dbReference type="GO" id="GO:0004888">
    <property type="term" value="F:transmembrane signaling receptor activity"/>
    <property type="evidence" value="ECO:0007669"/>
    <property type="project" value="TreeGrafter"/>
</dbReference>
<evidence type="ECO:0000313" key="8">
    <source>
        <dbReference type="EMBL" id="MBF1283141.1"/>
    </source>
</evidence>
<dbReference type="Proteomes" id="UP000709351">
    <property type="component" value="Unassembled WGS sequence"/>
</dbReference>
<evidence type="ECO:0000259" key="7">
    <source>
        <dbReference type="PROSITE" id="PS50885"/>
    </source>
</evidence>
<keyword evidence="5" id="KW-0812">Transmembrane</keyword>
<dbReference type="PROSITE" id="PS50885">
    <property type="entry name" value="HAMP"/>
    <property type="match status" value="1"/>
</dbReference>
<keyword evidence="5" id="KW-1133">Transmembrane helix</keyword>
<evidence type="ECO:0000256" key="1">
    <source>
        <dbReference type="ARBA" id="ARBA00022500"/>
    </source>
</evidence>
<feature type="region of interest" description="Disordered" evidence="4">
    <location>
        <begin position="321"/>
        <end position="340"/>
    </location>
</feature>
<dbReference type="Pfam" id="PF00015">
    <property type="entry name" value="MCPsignal"/>
    <property type="match status" value="1"/>
</dbReference>
<dbReference type="PANTHER" id="PTHR43531:SF11">
    <property type="entry name" value="METHYL-ACCEPTING CHEMOTAXIS PROTEIN 3"/>
    <property type="match status" value="1"/>
</dbReference>
<keyword evidence="5" id="KW-0472">Membrane</keyword>